<feature type="transmembrane region" description="Helical" evidence="1">
    <location>
        <begin position="66"/>
        <end position="90"/>
    </location>
</feature>
<evidence type="ECO:0000259" key="2">
    <source>
        <dbReference type="Pfam" id="PF00149"/>
    </source>
</evidence>
<keyword evidence="4" id="KW-1185">Reference proteome</keyword>
<keyword evidence="1" id="KW-0472">Membrane</keyword>
<keyword evidence="1" id="KW-1133">Transmembrane helix</keyword>
<dbReference type="GO" id="GO:0016787">
    <property type="term" value="F:hydrolase activity"/>
    <property type="evidence" value="ECO:0007669"/>
    <property type="project" value="InterPro"/>
</dbReference>
<organism evidence="3 4">
    <name type="scientific">Propionispira arboris</name>
    <dbReference type="NCBI Taxonomy" id="84035"/>
    <lineage>
        <taxon>Bacteria</taxon>
        <taxon>Bacillati</taxon>
        <taxon>Bacillota</taxon>
        <taxon>Negativicutes</taxon>
        <taxon>Selenomonadales</taxon>
        <taxon>Selenomonadaceae</taxon>
        <taxon>Propionispira</taxon>
    </lineage>
</organism>
<dbReference type="CDD" id="cd07385">
    <property type="entry name" value="MPP_YkuE_C"/>
    <property type="match status" value="1"/>
</dbReference>
<dbReference type="AlphaFoldDB" id="A0A1H7BYF1"/>
<feature type="transmembrane region" description="Helical" evidence="1">
    <location>
        <begin position="7"/>
        <end position="26"/>
    </location>
</feature>
<protein>
    <recommendedName>
        <fullName evidence="2">Calcineurin-like phosphoesterase domain-containing protein</fullName>
    </recommendedName>
</protein>
<dbReference type="InterPro" id="IPR004843">
    <property type="entry name" value="Calcineurin-like_PHP"/>
</dbReference>
<feature type="transmembrane region" description="Helical" evidence="1">
    <location>
        <begin position="110"/>
        <end position="131"/>
    </location>
</feature>
<feature type="domain" description="Calcineurin-like phosphoesterase" evidence="2">
    <location>
        <begin position="150"/>
        <end position="308"/>
    </location>
</feature>
<dbReference type="InterPro" id="IPR051158">
    <property type="entry name" value="Metallophosphoesterase_sf"/>
</dbReference>
<dbReference type="RefSeq" id="WP_091833807.1">
    <property type="nucleotide sequence ID" value="NZ_FNZK01000018.1"/>
</dbReference>
<dbReference type="Pfam" id="PF00149">
    <property type="entry name" value="Metallophos"/>
    <property type="match status" value="1"/>
</dbReference>
<name>A0A1H7BYF1_9FIRM</name>
<proteinExistence type="predicted"/>
<evidence type="ECO:0000313" key="3">
    <source>
        <dbReference type="EMBL" id="SEJ81387.1"/>
    </source>
</evidence>
<dbReference type="InterPro" id="IPR029052">
    <property type="entry name" value="Metallo-depent_PP-like"/>
</dbReference>
<evidence type="ECO:0000313" key="4">
    <source>
        <dbReference type="Proteomes" id="UP000199662"/>
    </source>
</evidence>
<dbReference type="STRING" id="84035.SAMN05660742_1189"/>
<dbReference type="PANTHER" id="PTHR31302:SF0">
    <property type="entry name" value="TRANSMEMBRANE PROTEIN WITH METALLOPHOSPHOESTERASE DOMAIN"/>
    <property type="match status" value="1"/>
</dbReference>
<reference evidence="4" key="1">
    <citation type="submission" date="2016-10" db="EMBL/GenBank/DDBJ databases">
        <authorList>
            <person name="Varghese N."/>
            <person name="Submissions S."/>
        </authorList>
    </citation>
    <scope>NUCLEOTIDE SEQUENCE [LARGE SCALE GENOMIC DNA]</scope>
    <source>
        <strain evidence="4">DSM 2179</strain>
    </source>
</reference>
<dbReference type="EMBL" id="FNZK01000018">
    <property type="protein sequence ID" value="SEJ81387.1"/>
    <property type="molecule type" value="Genomic_DNA"/>
</dbReference>
<dbReference type="Proteomes" id="UP000199662">
    <property type="component" value="Unassembled WGS sequence"/>
</dbReference>
<evidence type="ECO:0000256" key="1">
    <source>
        <dbReference type="SAM" id="Phobius"/>
    </source>
</evidence>
<dbReference type="SUPFAM" id="SSF56300">
    <property type="entry name" value="Metallo-dependent phosphatases"/>
    <property type="match status" value="1"/>
</dbReference>
<sequence>MKHRLSFFIFIGIIGMAGGLGEWFMYRQGLSFLQPTWTLAIFLLAPLTFVVPNVAEKHLPRLLTKLLSIIGGFWFIFCYYSLGFLLLYFIFSGVSLLFPQAMDWKIVSPYFSIGSFLFIVIVITLGTWNAFHPVYRKATLLTNKPLPKNIRIAFISDIHLGTILGKNFSKKLTGKINTIQPDIVILGGDIIDGNLEFVLKDKSYENLKKIKSALGTYAVYGNHDYYGGDINKEQQILAPTIQFLKDKSVLIEGLIQIVGLDDFIFNPRNKVPLQDNKILNILVDHEPWRIREAAAAGYDLYLAGHTHAGQFFPHRIITKKIYDLDYGSKMFGNMLTIVSNGYGFWGIPVRIGPAPEIVIIEIKNN</sequence>
<dbReference type="PANTHER" id="PTHR31302">
    <property type="entry name" value="TRANSMEMBRANE PROTEIN WITH METALLOPHOSPHOESTERASE DOMAIN-RELATED"/>
    <property type="match status" value="1"/>
</dbReference>
<feature type="transmembrane region" description="Helical" evidence="1">
    <location>
        <begin position="32"/>
        <end position="54"/>
    </location>
</feature>
<gene>
    <name evidence="3" type="ORF">SAMN05660742_1189</name>
</gene>
<accession>A0A1H7BYF1</accession>
<dbReference type="Gene3D" id="3.60.21.10">
    <property type="match status" value="1"/>
</dbReference>
<keyword evidence="1" id="KW-0812">Transmembrane</keyword>